<proteinExistence type="predicted"/>
<dbReference type="InterPro" id="IPR046702">
    <property type="entry name" value="DUF6572"/>
</dbReference>
<dbReference type="AlphaFoldDB" id="A0A0D8BPV1"/>
<evidence type="ECO:0000313" key="2">
    <source>
        <dbReference type="Proteomes" id="UP000032522"/>
    </source>
</evidence>
<gene>
    <name evidence="1" type="ORF">LG52_3147</name>
</gene>
<evidence type="ECO:0000313" key="1">
    <source>
        <dbReference type="EMBL" id="KJE26034.1"/>
    </source>
</evidence>
<sequence>MPLQNTNEVDIISLNKETGIVTLGIIDSLEWENEEEHLLLLQEKINVYLSFIESGEIYSTYEDAKGREFEIKIYFKNKFPDKCKDFLTRVSEILNDAGYYFNFQVGI</sequence>
<protein>
    <submittedName>
        <fullName evidence="1">Uncharacterized protein</fullName>
    </submittedName>
</protein>
<accession>A0A0D8BPV1</accession>
<reference evidence="1 2" key="1">
    <citation type="submission" date="2015-01" db="EMBL/GenBank/DDBJ databases">
        <authorList>
            <person name="Filippidou S."/>
            <person name="Jeanneret N."/>
            <person name="Russel-Delif L."/>
            <person name="Junier T."/>
            <person name="Wunderlin T."/>
            <person name="Molina V."/>
            <person name="Johnson S.L."/>
            <person name="Davenport K.W."/>
            <person name="Chain P.S."/>
            <person name="Dorador C."/>
            <person name="Junier P."/>
        </authorList>
    </citation>
    <scope>NUCLEOTIDE SEQUENCE [LARGE SCALE GENOMIC DNA]</scope>
    <source>
        <strain evidence="1 2">Et7/4</strain>
    </source>
</reference>
<comment type="caution">
    <text evidence="1">The sequence shown here is derived from an EMBL/GenBank/DDBJ whole genome shotgun (WGS) entry which is preliminary data.</text>
</comment>
<dbReference type="Proteomes" id="UP000032522">
    <property type="component" value="Unassembled WGS sequence"/>
</dbReference>
<dbReference type="EMBL" id="JYBP01000003">
    <property type="protein sequence ID" value="KJE26034.1"/>
    <property type="molecule type" value="Genomic_DNA"/>
</dbReference>
<dbReference type="PATRIC" id="fig|1462.6.peg.3453"/>
<organism evidence="1 2">
    <name type="scientific">Geobacillus kaustophilus</name>
    <dbReference type="NCBI Taxonomy" id="1462"/>
    <lineage>
        <taxon>Bacteria</taxon>
        <taxon>Bacillati</taxon>
        <taxon>Bacillota</taxon>
        <taxon>Bacilli</taxon>
        <taxon>Bacillales</taxon>
        <taxon>Anoxybacillaceae</taxon>
        <taxon>Geobacillus</taxon>
        <taxon>Geobacillus thermoleovorans group</taxon>
    </lineage>
</organism>
<dbReference type="RefSeq" id="WP_044732599.1">
    <property type="nucleotide sequence ID" value="NZ_JYBP01000003.1"/>
</dbReference>
<dbReference type="Pfam" id="PF20212">
    <property type="entry name" value="DUF6572"/>
    <property type="match status" value="1"/>
</dbReference>
<name>A0A0D8BPV1_GEOKU</name>